<evidence type="ECO:0000313" key="3">
    <source>
        <dbReference type="Proteomes" id="UP000184612"/>
    </source>
</evidence>
<comment type="similarity">
    <text evidence="1">Belongs to the ROK (NagC/XylR) family.</text>
</comment>
<dbReference type="Pfam" id="PF00480">
    <property type="entry name" value="ROK"/>
    <property type="match status" value="1"/>
</dbReference>
<evidence type="ECO:0000313" key="2">
    <source>
        <dbReference type="EMBL" id="SHO44666.1"/>
    </source>
</evidence>
<dbReference type="Gene3D" id="3.30.420.40">
    <property type="match status" value="2"/>
</dbReference>
<dbReference type="PANTHER" id="PTHR18964">
    <property type="entry name" value="ROK (REPRESSOR, ORF, KINASE) FAMILY"/>
    <property type="match status" value="1"/>
</dbReference>
<accession>A0A1M7XZL7</accession>
<dbReference type="SUPFAM" id="SSF53067">
    <property type="entry name" value="Actin-like ATPase domain"/>
    <property type="match status" value="1"/>
</dbReference>
<dbReference type="RefSeq" id="WP_073587361.1">
    <property type="nucleotide sequence ID" value="NZ_FRFD01000003.1"/>
</dbReference>
<dbReference type="STRING" id="1121345.SAMN02745217_00680"/>
<dbReference type="GO" id="GO:0016301">
    <property type="term" value="F:kinase activity"/>
    <property type="evidence" value="ECO:0007669"/>
    <property type="project" value="UniProtKB-KW"/>
</dbReference>
<keyword evidence="2" id="KW-0808">Transferase</keyword>
<name>A0A1M7XZL7_9FIRM</name>
<dbReference type="AlphaFoldDB" id="A0A1M7XZL7"/>
<dbReference type="InterPro" id="IPR043129">
    <property type="entry name" value="ATPase_NBD"/>
</dbReference>
<evidence type="ECO:0000256" key="1">
    <source>
        <dbReference type="ARBA" id="ARBA00006479"/>
    </source>
</evidence>
<reference evidence="2 3" key="1">
    <citation type="submission" date="2016-12" db="EMBL/GenBank/DDBJ databases">
        <authorList>
            <person name="Song W.-J."/>
            <person name="Kurnit D.M."/>
        </authorList>
    </citation>
    <scope>NUCLEOTIDE SEQUENCE [LARGE SCALE GENOMIC DNA]</scope>
    <source>
        <strain evidence="2 3">DSM 12503</strain>
    </source>
</reference>
<dbReference type="OrthoDB" id="9796533at2"/>
<dbReference type="EMBL" id="FRFD01000003">
    <property type="protein sequence ID" value="SHO44666.1"/>
    <property type="molecule type" value="Genomic_DNA"/>
</dbReference>
<dbReference type="Proteomes" id="UP000184612">
    <property type="component" value="Unassembled WGS sequence"/>
</dbReference>
<dbReference type="InterPro" id="IPR000600">
    <property type="entry name" value="ROK"/>
</dbReference>
<keyword evidence="2" id="KW-0418">Kinase</keyword>
<dbReference type="PANTHER" id="PTHR18964:SF149">
    <property type="entry name" value="BIFUNCTIONAL UDP-N-ACETYLGLUCOSAMINE 2-EPIMERASE_N-ACETYLMANNOSAMINE KINASE"/>
    <property type="match status" value="1"/>
</dbReference>
<proteinExistence type="inferred from homology"/>
<organism evidence="2 3">
    <name type="scientific">Anaerocolumna xylanovorans DSM 12503</name>
    <dbReference type="NCBI Taxonomy" id="1121345"/>
    <lineage>
        <taxon>Bacteria</taxon>
        <taxon>Bacillati</taxon>
        <taxon>Bacillota</taxon>
        <taxon>Clostridia</taxon>
        <taxon>Lachnospirales</taxon>
        <taxon>Lachnospiraceae</taxon>
        <taxon>Anaerocolumna</taxon>
    </lineage>
</organism>
<sequence>MTSITVDLGGTRIKLALINNGEILESHILPAQAEVGIQNRIQDIEKIIRRWLRSSSEIVEGIGIAFPGIVNPIEKRVISISGKYYDAVDFDFTNWCNKNFNLPLVLENDANAALLGEVYYGCAKGYKDAVIMILGTGVGTAAMMEGKVLHGKHFQAGCLGGHFAVSLSDRPCSCGGKGCLEANASTWALPLIAQEQPDFDQSGLSTEEKIDFVALKKWVLRGDETAIRLLAQFNHYWSLGIKNLIHAYDPEVVILSGGVIKCGDIILKPLTEKVSKNAWTPWGEVTIKAAKNPEHSVSLGLHHLITAERKDYNEV</sequence>
<protein>
    <submittedName>
        <fullName evidence="2">Glucokinase</fullName>
    </submittedName>
</protein>
<gene>
    <name evidence="2" type="ORF">SAMN02745217_00680</name>
</gene>
<keyword evidence="3" id="KW-1185">Reference proteome</keyword>